<dbReference type="Proteomes" id="UP000193925">
    <property type="component" value="Chromosome AFERRI"/>
</dbReference>
<dbReference type="EMBL" id="LT841305">
    <property type="protein sequence ID" value="SMH66678.1"/>
    <property type="molecule type" value="Genomic_DNA"/>
</dbReference>
<evidence type="ECO:0000313" key="1">
    <source>
        <dbReference type="EMBL" id="SMH66678.1"/>
    </source>
</evidence>
<sequence length="39" mass="4387">MVNLLHHVGVKELHWDILSATRPAFAAQSAHDLRIWVPG</sequence>
<gene>
    <name evidence="1" type="ORF">AFERRI_40026</name>
</gene>
<protein>
    <submittedName>
        <fullName evidence="1">Uncharacterized protein</fullName>
    </submittedName>
</protein>
<name>A0ABY1MSC9_9PROT</name>
<keyword evidence="2" id="KW-1185">Reference proteome</keyword>
<evidence type="ECO:0000313" key="2">
    <source>
        <dbReference type="Proteomes" id="UP000193925"/>
    </source>
</evidence>
<accession>A0ABY1MSC9</accession>
<proteinExistence type="predicted"/>
<reference evidence="1 2" key="1">
    <citation type="submission" date="2017-03" db="EMBL/GenBank/DDBJ databases">
        <authorList>
            <person name="Regsiter A."/>
            <person name="William W."/>
        </authorList>
    </citation>
    <scope>NUCLEOTIDE SEQUENCE [LARGE SCALE GENOMIC DNA]</scope>
    <source>
        <strain evidence="1">PRJEB5721</strain>
    </source>
</reference>
<organism evidence="1 2">
    <name type="scientific">Acidithiobacillus ferrivorans</name>
    <dbReference type="NCBI Taxonomy" id="160808"/>
    <lineage>
        <taxon>Bacteria</taxon>
        <taxon>Pseudomonadati</taxon>
        <taxon>Pseudomonadota</taxon>
        <taxon>Acidithiobacillia</taxon>
        <taxon>Acidithiobacillales</taxon>
        <taxon>Acidithiobacillaceae</taxon>
        <taxon>Acidithiobacillus</taxon>
    </lineage>
</organism>